<dbReference type="GO" id="GO:0005829">
    <property type="term" value="C:cytosol"/>
    <property type="evidence" value="ECO:0007669"/>
    <property type="project" value="TreeGrafter"/>
</dbReference>
<gene>
    <name evidence="3" type="ORF">EV210_105178</name>
</gene>
<dbReference type="Gene3D" id="1.10.260.40">
    <property type="entry name" value="lambda repressor-like DNA-binding domains"/>
    <property type="match status" value="1"/>
</dbReference>
<dbReference type="InterPro" id="IPR011051">
    <property type="entry name" value="RmlC_Cupin_sf"/>
</dbReference>
<accession>A0A4R1Q867</accession>
<keyword evidence="1" id="KW-0238">DNA-binding</keyword>
<keyword evidence="4" id="KW-1185">Reference proteome</keyword>
<dbReference type="EMBL" id="SLUI01000005">
    <property type="protein sequence ID" value="TCL37743.1"/>
    <property type="molecule type" value="Genomic_DNA"/>
</dbReference>
<proteinExistence type="predicted"/>
<reference evidence="3 4" key="1">
    <citation type="submission" date="2019-03" db="EMBL/GenBank/DDBJ databases">
        <title>Genomic Encyclopedia of Type Strains, Phase IV (KMG-IV): sequencing the most valuable type-strain genomes for metagenomic binning, comparative biology and taxonomic classification.</title>
        <authorList>
            <person name="Goeker M."/>
        </authorList>
    </citation>
    <scope>NUCLEOTIDE SEQUENCE [LARGE SCALE GENOMIC DNA]</scope>
    <source>
        <strain evidence="3 4">DSM 15969</strain>
    </source>
</reference>
<dbReference type="PANTHER" id="PTHR46797:SF1">
    <property type="entry name" value="METHYLPHOSPHONATE SYNTHASE"/>
    <property type="match status" value="1"/>
</dbReference>
<dbReference type="PROSITE" id="PS50943">
    <property type="entry name" value="HTH_CROC1"/>
    <property type="match status" value="1"/>
</dbReference>
<feature type="domain" description="HTH cro/C1-type" evidence="2">
    <location>
        <begin position="7"/>
        <end position="61"/>
    </location>
</feature>
<dbReference type="InterPro" id="IPR001387">
    <property type="entry name" value="Cro/C1-type_HTH"/>
</dbReference>
<dbReference type="GO" id="GO:0003700">
    <property type="term" value="F:DNA-binding transcription factor activity"/>
    <property type="evidence" value="ECO:0007669"/>
    <property type="project" value="TreeGrafter"/>
</dbReference>
<dbReference type="GO" id="GO:0003677">
    <property type="term" value="F:DNA binding"/>
    <property type="evidence" value="ECO:0007669"/>
    <property type="project" value="UniProtKB-KW"/>
</dbReference>
<dbReference type="SMART" id="SM00530">
    <property type="entry name" value="HTH_XRE"/>
    <property type="match status" value="1"/>
</dbReference>
<evidence type="ECO:0000313" key="3">
    <source>
        <dbReference type="EMBL" id="TCL37743.1"/>
    </source>
</evidence>
<evidence type="ECO:0000256" key="1">
    <source>
        <dbReference type="ARBA" id="ARBA00023125"/>
    </source>
</evidence>
<dbReference type="InterPro" id="IPR014710">
    <property type="entry name" value="RmlC-like_jellyroll"/>
</dbReference>
<dbReference type="InterPro" id="IPR010982">
    <property type="entry name" value="Lambda_DNA-bd_dom_sf"/>
</dbReference>
<dbReference type="Proteomes" id="UP000295063">
    <property type="component" value="Unassembled WGS sequence"/>
</dbReference>
<evidence type="ECO:0000313" key="4">
    <source>
        <dbReference type="Proteomes" id="UP000295063"/>
    </source>
</evidence>
<dbReference type="Gene3D" id="2.60.120.10">
    <property type="entry name" value="Jelly Rolls"/>
    <property type="match status" value="1"/>
</dbReference>
<dbReference type="SUPFAM" id="SSF47413">
    <property type="entry name" value="lambda repressor-like DNA-binding domains"/>
    <property type="match status" value="1"/>
</dbReference>
<protein>
    <submittedName>
        <fullName evidence="3">Helix-turn-helix protein</fullName>
    </submittedName>
</protein>
<organism evidence="3 4">
    <name type="scientific">Anaerospora hongkongensis</name>
    <dbReference type="NCBI Taxonomy" id="244830"/>
    <lineage>
        <taxon>Bacteria</taxon>
        <taxon>Bacillati</taxon>
        <taxon>Bacillota</taxon>
        <taxon>Negativicutes</taxon>
        <taxon>Selenomonadales</taxon>
        <taxon>Sporomusaceae</taxon>
        <taxon>Anaerospora</taxon>
    </lineage>
</organism>
<sequence length="183" mass="20438">MNIGTVIKDYRLKKGLTLQALSDLSCVSKSMLSEIENNKKMPSIDVVQRISHALKISLLALLSNDKQKTAAVHTKSTDHLTLQDPPAGLSLQFISPHGNMNEPTVSFGKMLANSSTKVYTPTPFTTSNYIYIVQGLLNFRLGETIYQLTTGDSFYFTTETVQQLFTGPEECHFLSVRYYPSYT</sequence>
<dbReference type="InterPro" id="IPR050807">
    <property type="entry name" value="TransReg_Diox_bact_type"/>
</dbReference>
<name>A0A4R1Q867_9FIRM</name>
<dbReference type="RefSeq" id="WP_165898843.1">
    <property type="nucleotide sequence ID" value="NZ_SLUI01000005.1"/>
</dbReference>
<dbReference type="Pfam" id="PF01381">
    <property type="entry name" value="HTH_3"/>
    <property type="match status" value="1"/>
</dbReference>
<comment type="caution">
    <text evidence="3">The sequence shown here is derived from an EMBL/GenBank/DDBJ whole genome shotgun (WGS) entry which is preliminary data.</text>
</comment>
<dbReference type="CDD" id="cd00093">
    <property type="entry name" value="HTH_XRE"/>
    <property type="match status" value="1"/>
</dbReference>
<dbReference type="PANTHER" id="PTHR46797">
    <property type="entry name" value="HTH-TYPE TRANSCRIPTIONAL REGULATOR"/>
    <property type="match status" value="1"/>
</dbReference>
<dbReference type="SUPFAM" id="SSF51182">
    <property type="entry name" value="RmlC-like cupins"/>
    <property type="match status" value="1"/>
</dbReference>
<evidence type="ECO:0000259" key="2">
    <source>
        <dbReference type="PROSITE" id="PS50943"/>
    </source>
</evidence>
<dbReference type="AlphaFoldDB" id="A0A4R1Q867"/>